<name>X0YYW3_9ZZZZ</name>
<organism evidence="5">
    <name type="scientific">marine sediment metagenome</name>
    <dbReference type="NCBI Taxonomy" id="412755"/>
    <lineage>
        <taxon>unclassified sequences</taxon>
        <taxon>metagenomes</taxon>
        <taxon>ecological metagenomes</taxon>
    </lineage>
</organism>
<dbReference type="InterPro" id="IPR015421">
    <property type="entry name" value="PyrdxlP-dep_Trfase_major"/>
</dbReference>
<gene>
    <name evidence="5" type="ORF">S01H1_76261</name>
</gene>
<dbReference type="Gene3D" id="3.90.1150.10">
    <property type="entry name" value="Aspartate Aminotransferase, domain 1"/>
    <property type="match status" value="1"/>
</dbReference>
<dbReference type="InterPro" id="IPR015422">
    <property type="entry name" value="PyrdxlP-dep_Trfase_small"/>
</dbReference>
<sequence>SKRSAMTGYRAGWVMGDPELVSLFQKVKTNIDSGTPTFIQDGAIAALSDEEHVSAFRSEYRYKRDILCRALVKAGLPDCTPESTLYVWQRVPPGMSSLEFATMLLDEKLAIVTTPGAWISEQTAEGSNPGEGYVRFALVPSVEATEEAARRIGTLSF</sequence>
<protein>
    <recommendedName>
        <fullName evidence="4">Aminotransferase class I/classII large domain-containing protein</fullName>
    </recommendedName>
</protein>
<evidence type="ECO:0000256" key="3">
    <source>
        <dbReference type="ARBA" id="ARBA00022679"/>
    </source>
</evidence>
<accession>X0YYW3</accession>
<dbReference type="EMBL" id="BARS01051166">
    <property type="protein sequence ID" value="GAG53423.1"/>
    <property type="molecule type" value="Genomic_DNA"/>
</dbReference>
<dbReference type="AlphaFoldDB" id="X0YYW3"/>
<evidence type="ECO:0000256" key="1">
    <source>
        <dbReference type="ARBA" id="ARBA00001933"/>
    </source>
</evidence>
<dbReference type="SUPFAM" id="SSF53383">
    <property type="entry name" value="PLP-dependent transferases"/>
    <property type="match status" value="1"/>
</dbReference>
<dbReference type="PANTHER" id="PTHR42832">
    <property type="entry name" value="AMINO ACID AMINOTRANSFERASE"/>
    <property type="match status" value="1"/>
</dbReference>
<reference evidence="5" key="1">
    <citation type="journal article" date="2014" name="Front. Microbiol.">
        <title>High frequency of phylogenetically diverse reductive dehalogenase-homologous genes in deep subseafloor sedimentary metagenomes.</title>
        <authorList>
            <person name="Kawai M."/>
            <person name="Futagami T."/>
            <person name="Toyoda A."/>
            <person name="Takaki Y."/>
            <person name="Nishi S."/>
            <person name="Hori S."/>
            <person name="Arai W."/>
            <person name="Tsubouchi T."/>
            <person name="Morono Y."/>
            <person name="Uchiyama I."/>
            <person name="Ito T."/>
            <person name="Fujiyama A."/>
            <person name="Inagaki F."/>
            <person name="Takami H."/>
        </authorList>
    </citation>
    <scope>NUCLEOTIDE SEQUENCE</scope>
    <source>
        <strain evidence="5">Expedition CK06-06</strain>
    </source>
</reference>
<dbReference type="GO" id="GO:0030170">
    <property type="term" value="F:pyridoxal phosphate binding"/>
    <property type="evidence" value="ECO:0007669"/>
    <property type="project" value="InterPro"/>
</dbReference>
<evidence type="ECO:0000256" key="2">
    <source>
        <dbReference type="ARBA" id="ARBA00022576"/>
    </source>
</evidence>
<proteinExistence type="predicted"/>
<feature type="domain" description="Aminotransferase class I/classII large" evidence="4">
    <location>
        <begin position="1"/>
        <end position="152"/>
    </location>
</feature>
<feature type="non-terminal residue" evidence="5">
    <location>
        <position position="1"/>
    </location>
</feature>
<evidence type="ECO:0000313" key="5">
    <source>
        <dbReference type="EMBL" id="GAG53423.1"/>
    </source>
</evidence>
<keyword evidence="2" id="KW-0032">Aminotransferase</keyword>
<dbReference type="Gene3D" id="3.40.640.10">
    <property type="entry name" value="Type I PLP-dependent aspartate aminotransferase-like (Major domain)"/>
    <property type="match status" value="1"/>
</dbReference>
<dbReference type="GO" id="GO:0008483">
    <property type="term" value="F:transaminase activity"/>
    <property type="evidence" value="ECO:0007669"/>
    <property type="project" value="UniProtKB-KW"/>
</dbReference>
<keyword evidence="3" id="KW-0808">Transferase</keyword>
<comment type="caution">
    <text evidence="5">The sequence shown here is derived from an EMBL/GenBank/DDBJ whole genome shotgun (WGS) entry which is preliminary data.</text>
</comment>
<dbReference type="Pfam" id="PF00155">
    <property type="entry name" value="Aminotran_1_2"/>
    <property type="match status" value="1"/>
</dbReference>
<evidence type="ECO:0000259" key="4">
    <source>
        <dbReference type="Pfam" id="PF00155"/>
    </source>
</evidence>
<dbReference type="PANTHER" id="PTHR42832:SF3">
    <property type="entry name" value="L-GLUTAMINE--4-(METHYLSULFANYL)-2-OXOBUTANOATE AMINOTRANSFERASE"/>
    <property type="match status" value="1"/>
</dbReference>
<dbReference type="InterPro" id="IPR050881">
    <property type="entry name" value="LL-DAP_aminotransferase"/>
</dbReference>
<dbReference type="InterPro" id="IPR004839">
    <property type="entry name" value="Aminotransferase_I/II_large"/>
</dbReference>
<comment type="cofactor">
    <cofactor evidence="1">
        <name>pyridoxal 5'-phosphate</name>
        <dbReference type="ChEBI" id="CHEBI:597326"/>
    </cofactor>
</comment>
<dbReference type="CDD" id="cd00609">
    <property type="entry name" value="AAT_like"/>
    <property type="match status" value="1"/>
</dbReference>
<dbReference type="InterPro" id="IPR015424">
    <property type="entry name" value="PyrdxlP-dep_Trfase"/>
</dbReference>